<dbReference type="RefSeq" id="WP_171186690.1">
    <property type="nucleotide sequence ID" value="NZ_WTPX01000060.1"/>
</dbReference>
<evidence type="ECO:0000256" key="2">
    <source>
        <dbReference type="ARBA" id="ARBA00022475"/>
    </source>
</evidence>
<keyword evidence="4 6" id="KW-1133">Transmembrane helix</keyword>
<proteinExistence type="predicted"/>
<evidence type="ECO:0008006" key="9">
    <source>
        <dbReference type="Google" id="ProtNLM"/>
    </source>
</evidence>
<dbReference type="PANTHER" id="PTHR39087:SF2">
    <property type="entry name" value="UPF0104 MEMBRANE PROTEIN MJ1595"/>
    <property type="match status" value="1"/>
</dbReference>
<feature type="transmembrane region" description="Helical" evidence="6">
    <location>
        <begin position="20"/>
        <end position="38"/>
    </location>
</feature>
<dbReference type="Pfam" id="PF03706">
    <property type="entry name" value="LPG_synthase_TM"/>
    <property type="match status" value="1"/>
</dbReference>
<keyword evidence="3 6" id="KW-0812">Transmembrane</keyword>
<dbReference type="EMBL" id="WTPX01000060">
    <property type="protein sequence ID" value="NNJ26057.1"/>
    <property type="molecule type" value="Genomic_DNA"/>
</dbReference>
<feature type="transmembrane region" description="Helical" evidence="6">
    <location>
        <begin position="236"/>
        <end position="259"/>
    </location>
</feature>
<comment type="subcellular location">
    <subcellularLocation>
        <location evidence="1">Cell membrane</location>
        <topology evidence="1">Multi-pass membrane protein</topology>
    </subcellularLocation>
</comment>
<gene>
    <name evidence="7" type="ORF">LzC2_21360</name>
</gene>
<evidence type="ECO:0000313" key="7">
    <source>
        <dbReference type="EMBL" id="NNJ26057.1"/>
    </source>
</evidence>
<dbReference type="NCBIfam" id="TIGR00374">
    <property type="entry name" value="flippase-like domain"/>
    <property type="match status" value="1"/>
</dbReference>
<evidence type="ECO:0000256" key="3">
    <source>
        <dbReference type="ARBA" id="ARBA00022692"/>
    </source>
</evidence>
<dbReference type="PANTHER" id="PTHR39087">
    <property type="entry name" value="UPF0104 MEMBRANE PROTEIN MJ1595"/>
    <property type="match status" value="1"/>
</dbReference>
<feature type="transmembrane region" description="Helical" evidence="6">
    <location>
        <begin position="266"/>
        <end position="284"/>
    </location>
</feature>
<evidence type="ECO:0000256" key="6">
    <source>
        <dbReference type="SAM" id="Phobius"/>
    </source>
</evidence>
<feature type="transmembrane region" description="Helical" evidence="6">
    <location>
        <begin position="91"/>
        <end position="110"/>
    </location>
</feature>
<sequence length="355" mass="36675">MSAAAVAETASAAAPPRWRFGAILLGVVVSAVCLWIAVKDVEWAKIPPAFAAADYRTLPLIGLLLVAFFWTKAVRWAALLRPLPRASSEPFRTHAVLPAVLIGFAGNNVLPAHAGEFFRVAVVAKRWKTPAAGVLSTVVLERVLDVGAILALFAASLPFVPGAGDEYAWFVRIAAGGLAAAAVACGLFLWMTDGCVRLVERLLAAIPGLPAIVSAGVPKLLHQAATGLDALRSGRAVAGIAALSVLHWGLMGGMIWLCLAAFGTQLPFAAGTVVNGVIAFGVLVPSTPGFFGVVQVCFRAGTAPFGVSPATAFSASVYYQITQWVPITLAGAVCALRAGLWSGANAAGQSVEIID</sequence>
<name>A0ABX1VFL5_9PLAN</name>
<accession>A0ABX1VFL5</accession>
<keyword evidence="8" id="KW-1185">Reference proteome</keyword>
<organism evidence="7 8">
    <name type="scientific">Alienimonas chondri</name>
    <dbReference type="NCBI Taxonomy" id="2681879"/>
    <lineage>
        <taxon>Bacteria</taxon>
        <taxon>Pseudomonadati</taxon>
        <taxon>Planctomycetota</taxon>
        <taxon>Planctomycetia</taxon>
        <taxon>Planctomycetales</taxon>
        <taxon>Planctomycetaceae</taxon>
        <taxon>Alienimonas</taxon>
    </lineage>
</organism>
<evidence type="ECO:0000256" key="5">
    <source>
        <dbReference type="ARBA" id="ARBA00023136"/>
    </source>
</evidence>
<dbReference type="Proteomes" id="UP000609651">
    <property type="component" value="Unassembled WGS sequence"/>
</dbReference>
<dbReference type="InterPro" id="IPR022791">
    <property type="entry name" value="L-PG_synthase/AglD"/>
</dbReference>
<feature type="transmembrane region" description="Helical" evidence="6">
    <location>
        <begin position="58"/>
        <end position="79"/>
    </location>
</feature>
<keyword evidence="5 6" id="KW-0472">Membrane</keyword>
<feature type="transmembrane region" description="Helical" evidence="6">
    <location>
        <begin position="167"/>
        <end position="190"/>
    </location>
</feature>
<evidence type="ECO:0000313" key="8">
    <source>
        <dbReference type="Proteomes" id="UP000609651"/>
    </source>
</evidence>
<protein>
    <recommendedName>
        <fullName evidence="9">Flippase-like domain-containing protein</fullName>
    </recommendedName>
</protein>
<evidence type="ECO:0000256" key="1">
    <source>
        <dbReference type="ARBA" id="ARBA00004651"/>
    </source>
</evidence>
<reference evidence="7 8" key="1">
    <citation type="journal article" date="2020" name="Syst. Appl. Microbiol.">
        <title>Alienimonas chondri sp. nov., a novel planctomycete isolated from the biofilm of the red alga Chondrus crispus.</title>
        <authorList>
            <person name="Vitorino I."/>
            <person name="Albuquerque L."/>
            <person name="Wiegand S."/>
            <person name="Kallscheuer N."/>
            <person name="da Costa M.S."/>
            <person name="Lobo-da-Cunha A."/>
            <person name="Jogler C."/>
            <person name="Lage O.M."/>
        </authorList>
    </citation>
    <scope>NUCLEOTIDE SEQUENCE [LARGE SCALE GENOMIC DNA]</scope>
    <source>
        <strain evidence="7 8">LzC2</strain>
    </source>
</reference>
<comment type="caution">
    <text evidence="7">The sequence shown here is derived from an EMBL/GenBank/DDBJ whole genome shotgun (WGS) entry which is preliminary data.</text>
</comment>
<evidence type="ECO:0000256" key="4">
    <source>
        <dbReference type="ARBA" id="ARBA00022989"/>
    </source>
</evidence>
<feature type="transmembrane region" description="Helical" evidence="6">
    <location>
        <begin position="131"/>
        <end position="155"/>
    </location>
</feature>
<keyword evidence="2" id="KW-1003">Cell membrane</keyword>